<comment type="subcellular location">
    <subcellularLocation>
        <location evidence="12">Cytoplasm</location>
    </subcellularLocation>
</comment>
<evidence type="ECO:0000256" key="4">
    <source>
        <dbReference type="ARBA" id="ARBA00012086"/>
    </source>
</evidence>
<comment type="caution">
    <text evidence="12">Was originally thought to be a dihydrodipicolinate synthase (DHDPS), catalyzing the condensation of (S)-aspartate-beta-semialdehyde [(S)-ASA] and pyruvate to dihydrodipicolinate (DHDP). However, it was shown in E.coli that the product of the enzymatic reaction is not dihydrodipicolinate but in fact (4S)-4-hydroxy-2,3,4,5-tetrahydro-(2S)-dipicolinic acid (HTPA), and that the consecutive dehydration reaction leading to DHDP is not spontaneous but catalyzed by DapB.</text>
</comment>
<dbReference type="InterPro" id="IPR020625">
    <property type="entry name" value="Schiff_base-form_aldolases_AS"/>
</dbReference>
<dbReference type="Pfam" id="PF00701">
    <property type="entry name" value="DHDPS"/>
    <property type="match status" value="1"/>
</dbReference>
<feature type="site" description="Part of a proton relay during catalysis" evidence="12">
    <location>
        <position position="46"/>
    </location>
</feature>
<dbReference type="UniPathway" id="UPA00034">
    <property type="reaction ID" value="UER00017"/>
</dbReference>
<dbReference type="GO" id="GO:0008840">
    <property type="term" value="F:4-hydroxy-tetrahydrodipicolinate synthase activity"/>
    <property type="evidence" value="ECO:0007669"/>
    <property type="project" value="UniProtKB-UniRule"/>
</dbReference>
<evidence type="ECO:0000256" key="14">
    <source>
        <dbReference type="PIRSR" id="PIRSR001365-1"/>
    </source>
</evidence>
<comment type="catalytic activity">
    <reaction evidence="11 12">
        <text>L-aspartate 4-semialdehyde + pyruvate = (2S,4S)-4-hydroxy-2,3,4,5-tetrahydrodipicolinate + H2O + H(+)</text>
        <dbReference type="Rhea" id="RHEA:34171"/>
        <dbReference type="ChEBI" id="CHEBI:15361"/>
        <dbReference type="ChEBI" id="CHEBI:15377"/>
        <dbReference type="ChEBI" id="CHEBI:15378"/>
        <dbReference type="ChEBI" id="CHEBI:67139"/>
        <dbReference type="ChEBI" id="CHEBI:537519"/>
        <dbReference type="EC" id="4.3.3.7"/>
    </reaction>
</comment>
<evidence type="ECO:0000256" key="3">
    <source>
        <dbReference type="ARBA" id="ARBA00007592"/>
    </source>
</evidence>
<dbReference type="HAMAP" id="MF_00418">
    <property type="entry name" value="DapA"/>
    <property type="match status" value="1"/>
</dbReference>
<dbReference type="Gene3D" id="3.20.20.70">
    <property type="entry name" value="Aldolase class I"/>
    <property type="match status" value="1"/>
</dbReference>
<proteinExistence type="inferred from homology"/>
<evidence type="ECO:0000256" key="8">
    <source>
        <dbReference type="ARBA" id="ARBA00023154"/>
    </source>
</evidence>
<dbReference type="CDD" id="cd00950">
    <property type="entry name" value="DHDPS"/>
    <property type="match status" value="1"/>
</dbReference>
<dbReference type="Proteomes" id="UP000885806">
    <property type="component" value="Unassembled WGS sequence"/>
</dbReference>
<reference evidence="16" key="1">
    <citation type="journal article" date="2020" name="mSystems">
        <title>Genome- and Community-Level Interaction Insights into Carbon Utilization and Element Cycling Functions of Hydrothermarchaeota in Hydrothermal Sediment.</title>
        <authorList>
            <person name="Zhou Z."/>
            <person name="Liu Y."/>
            <person name="Xu W."/>
            <person name="Pan J."/>
            <person name="Luo Z.H."/>
            <person name="Li M."/>
        </authorList>
    </citation>
    <scope>NUCLEOTIDE SEQUENCE [LARGE SCALE GENOMIC DNA]</scope>
    <source>
        <strain evidence="16">HyVt-538</strain>
    </source>
</reference>
<accession>A0A7V5NW38</accession>
<evidence type="ECO:0000256" key="11">
    <source>
        <dbReference type="ARBA" id="ARBA00047836"/>
    </source>
</evidence>
<evidence type="ECO:0000256" key="13">
    <source>
        <dbReference type="PIRNR" id="PIRNR001365"/>
    </source>
</evidence>
<dbReference type="GO" id="GO:0019877">
    <property type="term" value="P:diaminopimelate biosynthetic process"/>
    <property type="evidence" value="ECO:0007669"/>
    <property type="project" value="UniProtKB-UniRule"/>
</dbReference>
<dbReference type="InterPro" id="IPR002220">
    <property type="entry name" value="DapA-like"/>
</dbReference>
<comment type="function">
    <text evidence="1 12">Catalyzes the condensation of (S)-aspartate-beta-semialdehyde [(S)-ASA] and pyruvate to 4-hydroxy-tetrahydrodipicolinate (HTPA).</text>
</comment>
<dbReference type="PROSITE" id="PS00666">
    <property type="entry name" value="DHDPS_2"/>
    <property type="match status" value="1"/>
</dbReference>
<dbReference type="NCBIfam" id="TIGR00674">
    <property type="entry name" value="dapA"/>
    <property type="match status" value="1"/>
</dbReference>
<evidence type="ECO:0000256" key="15">
    <source>
        <dbReference type="PIRSR" id="PIRSR001365-2"/>
    </source>
</evidence>
<evidence type="ECO:0000256" key="5">
    <source>
        <dbReference type="ARBA" id="ARBA00022490"/>
    </source>
</evidence>
<evidence type="ECO:0000313" key="16">
    <source>
        <dbReference type="EMBL" id="HHI88361.1"/>
    </source>
</evidence>
<feature type="binding site" evidence="12 15">
    <location>
        <position position="205"/>
    </location>
    <ligand>
        <name>pyruvate</name>
        <dbReference type="ChEBI" id="CHEBI:15361"/>
    </ligand>
</feature>
<sequence>MADQISGSITALVTPFKDGKVDEEAYLKFVDWQIRMGTHGLVPCGTTGETSTLSNAEHVRVIALCVEAADGRVPVIAGIGSNSTREAIRMGREAAACGADAVLAVAPYYNKPSQEGLYAHFRAIAEASELPIILYNIPGRSIVDISLDTMARLAELPAIIGLKDATGDIARVSDYKAMCGPDFIQLSGDDPTALAHRAHGGDGCISVASNIAPAQCAEFQKACAAGDYDKALDLHTRLDRLFKDIFLDASPAPTKYALSLMGMMEADVRLPITPCRERTMRAVEAAMRQAGVEF</sequence>
<comment type="caution">
    <text evidence="16">The sequence shown here is derived from an EMBL/GenBank/DDBJ whole genome shotgun (WGS) entry which is preliminary data.</text>
</comment>
<dbReference type="SMART" id="SM01130">
    <property type="entry name" value="DHDPS"/>
    <property type="match status" value="1"/>
</dbReference>
<dbReference type="AlphaFoldDB" id="A0A7V5NW38"/>
<keyword evidence="7 12" id="KW-0220">Diaminopimelate biosynthesis</keyword>
<feature type="active site" description="Schiff-base intermediate with substrate" evidence="12 14">
    <location>
        <position position="163"/>
    </location>
</feature>
<dbReference type="SUPFAM" id="SSF51569">
    <property type="entry name" value="Aldolase"/>
    <property type="match status" value="1"/>
</dbReference>
<gene>
    <name evidence="12" type="primary">dapA</name>
    <name evidence="16" type="ORF">ENK01_00275</name>
</gene>
<dbReference type="PANTHER" id="PTHR12128:SF66">
    <property type="entry name" value="4-HYDROXY-2-OXOGLUTARATE ALDOLASE, MITOCHONDRIAL"/>
    <property type="match status" value="1"/>
</dbReference>
<dbReference type="InterPro" id="IPR005263">
    <property type="entry name" value="DapA"/>
</dbReference>
<evidence type="ECO:0000256" key="9">
    <source>
        <dbReference type="ARBA" id="ARBA00023239"/>
    </source>
</evidence>
<protein>
    <recommendedName>
        <fullName evidence="4 12">4-hydroxy-tetrahydrodipicolinate synthase</fullName>
        <shortName evidence="12">HTPA synthase</shortName>
        <ecNumber evidence="4 12">4.3.3.7</ecNumber>
    </recommendedName>
</protein>
<evidence type="ECO:0000256" key="1">
    <source>
        <dbReference type="ARBA" id="ARBA00003294"/>
    </source>
</evidence>
<keyword evidence="6 12" id="KW-0028">Amino-acid biosynthesis</keyword>
<dbReference type="GO" id="GO:0009089">
    <property type="term" value="P:lysine biosynthetic process via diaminopimelate"/>
    <property type="evidence" value="ECO:0007669"/>
    <property type="project" value="UniProtKB-UniRule"/>
</dbReference>
<feature type="active site" description="Proton donor/acceptor" evidence="12 14">
    <location>
        <position position="135"/>
    </location>
</feature>
<dbReference type="PRINTS" id="PR00146">
    <property type="entry name" value="DHPICSNTHASE"/>
</dbReference>
<keyword evidence="8 12" id="KW-0457">Lysine biosynthesis</keyword>
<evidence type="ECO:0000256" key="10">
    <source>
        <dbReference type="ARBA" id="ARBA00023270"/>
    </source>
</evidence>
<dbReference type="EMBL" id="DROP01000018">
    <property type="protein sequence ID" value="HHI88361.1"/>
    <property type="molecule type" value="Genomic_DNA"/>
</dbReference>
<evidence type="ECO:0000256" key="2">
    <source>
        <dbReference type="ARBA" id="ARBA00005120"/>
    </source>
</evidence>
<comment type="subunit">
    <text evidence="12">Homotetramer; dimer of dimers.</text>
</comment>
<dbReference type="PANTHER" id="PTHR12128">
    <property type="entry name" value="DIHYDRODIPICOLINATE SYNTHASE"/>
    <property type="match status" value="1"/>
</dbReference>
<name>A0A7V5NW38_9PROT</name>
<evidence type="ECO:0000256" key="7">
    <source>
        <dbReference type="ARBA" id="ARBA00022915"/>
    </source>
</evidence>
<keyword evidence="5 12" id="KW-0963">Cytoplasm</keyword>
<evidence type="ECO:0000256" key="6">
    <source>
        <dbReference type="ARBA" id="ARBA00022605"/>
    </source>
</evidence>
<feature type="binding site" evidence="12 15">
    <location>
        <position position="47"/>
    </location>
    <ligand>
        <name>pyruvate</name>
        <dbReference type="ChEBI" id="CHEBI:15361"/>
    </ligand>
</feature>
<dbReference type="InterPro" id="IPR013785">
    <property type="entry name" value="Aldolase_TIM"/>
</dbReference>
<keyword evidence="9 12" id="KW-0456">Lyase</keyword>
<dbReference type="GO" id="GO:0005829">
    <property type="term" value="C:cytosol"/>
    <property type="evidence" value="ECO:0007669"/>
    <property type="project" value="TreeGrafter"/>
</dbReference>
<keyword evidence="10 12" id="KW-0704">Schiff base</keyword>
<dbReference type="EC" id="4.3.3.7" evidence="4 12"/>
<dbReference type="PIRSF" id="PIRSF001365">
    <property type="entry name" value="DHDPS"/>
    <property type="match status" value="1"/>
</dbReference>
<comment type="similarity">
    <text evidence="3 12 13">Belongs to the DapA family.</text>
</comment>
<comment type="pathway">
    <text evidence="2 12">Amino-acid biosynthesis; L-lysine biosynthesis via DAP pathway; (S)-tetrahydrodipicolinate from L-aspartate: step 3/4.</text>
</comment>
<evidence type="ECO:0000256" key="12">
    <source>
        <dbReference type="HAMAP-Rule" id="MF_00418"/>
    </source>
</evidence>
<feature type="site" description="Part of a proton relay during catalysis" evidence="12">
    <location>
        <position position="109"/>
    </location>
</feature>
<organism evidence="16">
    <name type="scientific">Hellea balneolensis</name>
    <dbReference type="NCBI Taxonomy" id="287478"/>
    <lineage>
        <taxon>Bacteria</taxon>
        <taxon>Pseudomonadati</taxon>
        <taxon>Pseudomonadota</taxon>
        <taxon>Alphaproteobacteria</taxon>
        <taxon>Maricaulales</taxon>
        <taxon>Robiginitomaculaceae</taxon>
        <taxon>Hellea</taxon>
    </lineage>
</organism>